<feature type="signal peptide" evidence="1">
    <location>
        <begin position="1"/>
        <end position="17"/>
    </location>
</feature>
<sequence length="134" mass="14481">MKALLIGMVWLAGTAAAADAPPPAAFTCESPEIPAVSTSNDAVRRVEKRIAEWKQCALEYQTGDRSEAAAALVQKAYDDIVARRNEWVAATNRYSSSQVRSGVDFGENGVAAKWNDRNVHDMSTHVKRTGSSGQ</sequence>
<accession>A0A843SIY2</accession>
<comment type="caution">
    <text evidence="2">The sequence shown here is derived from an EMBL/GenBank/DDBJ whole genome shotgun (WGS) entry which is preliminary data.</text>
</comment>
<dbReference type="Proteomes" id="UP000444318">
    <property type="component" value="Unassembled WGS sequence"/>
</dbReference>
<feature type="chain" id="PRO_5032277753" description="Lysozyme inhibitor LprI N-terminal domain-containing protein" evidence="1">
    <location>
        <begin position="18"/>
        <end position="134"/>
    </location>
</feature>
<gene>
    <name evidence="2" type="ORF">GEV01_21705</name>
</gene>
<keyword evidence="1" id="KW-0732">Signal</keyword>
<organism evidence="2 3">
    <name type="scientific">Rugamonas rivuli</name>
    <dbReference type="NCBI Taxonomy" id="2743358"/>
    <lineage>
        <taxon>Bacteria</taxon>
        <taxon>Pseudomonadati</taxon>
        <taxon>Pseudomonadota</taxon>
        <taxon>Betaproteobacteria</taxon>
        <taxon>Burkholderiales</taxon>
        <taxon>Oxalobacteraceae</taxon>
        <taxon>Telluria group</taxon>
        <taxon>Rugamonas</taxon>
    </lineage>
</organism>
<evidence type="ECO:0000313" key="3">
    <source>
        <dbReference type="Proteomes" id="UP000444318"/>
    </source>
</evidence>
<evidence type="ECO:0000313" key="2">
    <source>
        <dbReference type="EMBL" id="MQA22133.1"/>
    </source>
</evidence>
<proteinExistence type="predicted"/>
<dbReference type="EMBL" id="WHUF01000006">
    <property type="protein sequence ID" value="MQA22133.1"/>
    <property type="molecule type" value="Genomic_DNA"/>
</dbReference>
<dbReference type="AlphaFoldDB" id="A0A843SIY2"/>
<protein>
    <recommendedName>
        <fullName evidence="4">Lysozyme inhibitor LprI N-terminal domain-containing protein</fullName>
    </recommendedName>
</protein>
<evidence type="ECO:0000256" key="1">
    <source>
        <dbReference type="SAM" id="SignalP"/>
    </source>
</evidence>
<name>A0A843SIY2_9BURK</name>
<keyword evidence="3" id="KW-1185">Reference proteome</keyword>
<evidence type="ECO:0008006" key="4">
    <source>
        <dbReference type="Google" id="ProtNLM"/>
    </source>
</evidence>
<reference evidence="2 3" key="1">
    <citation type="submission" date="2019-10" db="EMBL/GenBank/DDBJ databases">
        <title>Two novel species isolated from a subtropical stream in China.</title>
        <authorList>
            <person name="Lu H."/>
        </authorList>
    </citation>
    <scope>NUCLEOTIDE SEQUENCE [LARGE SCALE GENOMIC DNA]</scope>
    <source>
        <strain evidence="2 3">FT103W</strain>
    </source>
</reference>
<dbReference type="RefSeq" id="WP_152807629.1">
    <property type="nucleotide sequence ID" value="NZ_WHUF01000006.1"/>
</dbReference>